<reference evidence="2" key="2">
    <citation type="journal article" date="2021" name="PeerJ">
        <title>Extensive microbial diversity within the chicken gut microbiome revealed by metagenomics and culture.</title>
        <authorList>
            <person name="Gilroy R."/>
            <person name="Ravi A."/>
            <person name="Getino M."/>
            <person name="Pursley I."/>
            <person name="Horton D.L."/>
            <person name="Alikhan N.F."/>
            <person name="Baker D."/>
            <person name="Gharbi K."/>
            <person name="Hall N."/>
            <person name="Watson M."/>
            <person name="Adriaenssens E.M."/>
            <person name="Foster-Nyarko E."/>
            <person name="Jarju S."/>
            <person name="Secka A."/>
            <person name="Antonio M."/>
            <person name="Oren A."/>
            <person name="Chaudhuri R.R."/>
            <person name="La Ragione R."/>
            <person name="Hildebrand F."/>
            <person name="Pallen M.J."/>
        </authorList>
    </citation>
    <scope>NUCLEOTIDE SEQUENCE</scope>
    <source>
        <strain evidence="2">ChiW3-316</strain>
    </source>
</reference>
<evidence type="ECO:0000256" key="1">
    <source>
        <dbReference type="SAM" id="Phobius"/>
    </source>
</evidence>
<feature type="transmembrane region" description="Helical" evidence="1">
    <location>
        <begin position="6"/>
        <end position="25"/>
    </location>
</feature>
<keyword evidence="1" id="KW-1133">Transmembrane helix</keyword>
<name>A0A9D1M506_9PROT</name>
<comment type="caution">
    <text evidence="2">The sequence shown here is derived from an EMBL/GenBank/DDBJ whole genome shotgun (WGS) entry which is preliminary data.</text>
</comment>
<proteinExistence type="predicted"/>
<protein>
    <submittedName>
        <fullName evidence="2">Uncharacterized protein</fullName>
    </submittedName>
</protein>
<dbReference type="EMBL" id="DVNC01000039">
    <property type="protein sequence ID" value="HIU53667.1"/>
    <property type="molecule type" value="Genomic_DNA"/>
</dbReference>
<evidence type="ECO:0000313" key="3">
    <source>
        <dbReference type="Proteomes" id="UP000824107"/>
    </source>
</evidence>
<dbReference type="Proteomes" id="UP000824107">
    <property type="component" value="Unassembled WGS sequence"/>
</dbReference>
<gene>
    <name evidence="2" type="ORF">IAD20_06260</name>
</gene>
<keyword evidence="1" id="KW-0812">Transmembrane</keyword>
<sequence length="95" mass="11285">MFNELFNWLAMIELPVFAALFRMIAKQRREMEEYLLESQNHTDGRVDLCKEALADFKLHVARNYVSTNYLKDVENRLTNHLLRIEKKLDDVGRGK</sequence>
<keyword evidence="1" id="KW-0472">Membrane</keyword>
<reference evidence="2" key="1">
    <citation type="submission" date="2020-10" db="EMBL/GenBank/DDBJ databases">
        <authorList>
            <person name="Gilroy R."/>
        </authorList>
    </citation>
    <scope>NUCLEOTIDE SEQUENCE</scope>
    <source>
        <strain evidence="2">ChiW3-316</strain>
    </source>
</reference>
<dbReference type="AlphaFoldDB" id="A0A9D1M506"/>
<organism evidence="2 3">
    <name type="scientific">Candidatus Scatocola faecipullorum</name>
    <dbReference type="NCBI Taxonomy" id="2840917"/>
    <lineage>
        <taxon>Bacteria</taxon>
        <taxon>Pseudomonadati</taxon>
        <taxon>Pseudomonadota</taxon>
        <taxon>Alphaproteobacteria</taxon>
        <taxon>Rhodospirillales</taxon>
        <taxon>Rhodospirillaceae</taxon>
        <taxon>Rhodospirillaceae incertae sedis</taxon>
        <taxon>Candidatus Scatocola</taxon>
    </lineage>
</organism>
<accession>A0A9D1M506</accession>
<evidence type="ECO:0000313" key="2">
    <source>
        <dbReference type="EMBL" id="HIU53667.1"/>
    </source>
</evidence>